<keyword evidence="3" id="KW-1185">Reference proteome</keyword>
<organism evidence="2 3">
    <name type="scientific">Alectoria fallacina</name>
    <dbReference type="NCBI Taxonomy" id="1903189"/>
    <lineage>
        <taxon>Eukaryota</taxon>
        <taxon>Fungi</taxon>
        <taxon>Dikarya</taxon>
        <taxon>Ascomycota</taxon>
        <taxon>Pezizomycotina</taxon>
        <taxon>Lecanoromycetes</taxon>
        <taxon>OSLEUM clade</taxon>
        <taxon>Lecanoromycetidae</taxon>
        <taxon>Lecanorales</taxon>
        <taxon>Lecanorineae</taxon>
        <taxon>Parmeliaceae</taxon>
        <taxon>Alectoria</taxon>
    </lineage>
</organism>
<dbReference type="Proteomes" id="UP000664203">
    <property type="component" value="Unassembled WGS sequence"/>
</dbReference>
<feature type="region of interest" description="Disordered" evidence="1">
    <location>
        <begin position="244"/>
        <end position="292"/>
    </location>
</feature>
<feature type="compositionally biased region" description="Low complexity" evidence="1">
    <location>
        <begin position="244"/>
        <end position="255"/>
    </location>
</feature>
<feature type="region of interest" description="Disordered" evidence="1">
    <location>
        <begin position="394"/>
        <end position="422"/>
    </location>
</feature>
<feature type="region of interest" description="Disordered" evidence="1">
    <location>
        <begin position="308"/>
        <end position="340"/>
    </location>
</feature>
<accession>A0A8H3JAM2</accession>
<dbReference type="OrthoDB" id="4586300at2759"/>
<feature type="compositionally biased region" description="Polar residues" evidence="1">
    <location>
        <begin position="325"/>
        <end position="334"/>
    </location>
</feature>
<evidence type="ECO:0000313" key="3">
    <source>
        <dbReference type="Proteomes" id="UP000664203"/>
    </source>
</evidence>
<feature type="compositionally biased region" description="Acidic residues" evidence="1">
    <location>
        <begin position="281"/>
        <end position="292"/>
    </location>
</feature>
<name>A0A8H3JAM2_9LECA</name>
<dbReference type="EMBL" id="CAJPDR010001202">
    <property type="protein sequence ID" value="CAF9943719.1"/>
    <property type="molecule type" value="Genomic_DNA"/>
</dbReference>
<proteinExistence type="predicted"/>
<evidence type="ECO:0000256" key="1">
    <source>
        <dbReference type="SAM" id="MobiDB-lite"/>
    </source>
</evidence>
<protein>
    <submittedName>
        <fullName evidence="2">Uncharacterized protein</fullName>
    </submittedName>
</protein>
<feature type="region of interest" description="Disordered" evidence="1">
    <location>
        <begin position="101"/>
        <end position="127"/>
    </location>
</feature>
<reference evidence="2" key="1">
    <citation type="submission" date="2021-03" db="EMBL/GenBank/DDBJ databases">
        <authorList>
            <person name="Tagirdzhanova G."/>
        </authorList>
    </citation>
    <scope>NUCLEOTIDE SEQUENCE</scope>
</reference>
<comment type="caution">
    <text evidence="2">The sequence shown here is derived from an EMBL/GenBank/DDBJ whole genome shotgun (WGS) entry which is preliminary data.</text>
</comment>
<sequence length="422" mass="46865">MAPSDKEIKGQKAQDDANPFIAFRRFADESISSFMNAVFSTASLFGSPSTSAHCSVPDYEKWSQEARESSQRLAREAEEAGRIMDVYTRAHREGQHAIQGALQEPASDNDSKPLRCPYRPAEQETPRPEKPYLNICLMDHAARSALSLRLPSTVLATPVLGKQLPSVSIAYLLYSPYSPIRLEQQPHLCEHGAKWREAFEDLLAVQNGQELPPKCSQRMPESSIDWVREMIEFALCKREEDAEASSSAASKTSEAMKQDPGLTSRFTGARQPENDAHDHEEADGDNLDDDGDAETTELEMYDRFFTSQQPSFDGSAKAAARSFARLQQDSSPSDTDSKIPSILSTLTTTERTTLQDGSVHTKVVLKKRFSDGREESTETVHHQNAVRQTHDAALNSIKDENARTTGEGKGTTENKSSGWFWS</sequence>
<dbReference type="AlphaFoldDB" id="A0A8H3JAM2"/>
<gene>
    <name evidence="2" type="ORF">ALECFALPRED_001106</name>
</gene>
<evidence type="ECO:0000313" key="2">
    <source>
        <dbReference type="EMBL" id="CAF9943719.1"/>
    </source>
</evidence>